<evidence type="ECO:0000256" key="1">
    <source>
        <dbReference type="ARBA" id="ARBA00022801"/>
    </source>
</evidence>
<evidence type="ECO:0000313" key="6">
    <source>
        <dbReference type="Proteomes" id="UP000297318"/>
    </source>
</evidence>
<dbReference type="RefSeq" id="WP_233251565.1">
    <property type="nucleotide sequence ID" value="NZ_RHPJ01000002.1"/>
</dbReference>
<feature type="region of interest" description="Disordered" evidence="3">
    <location>
        <begin position="1"/>
        <end position="39"/>
    </location>
</feature>
<feature type="compositionally biased region" description="Basic residues" evidence="3">
    <location>
        <begin position="26"/>
        <end position="39"/>
    </location>
</feature>
<protein>
    <submittedName>
        <fullName evidence="5">Sortase A, LPXTG specific</fullName>
    </submittedName>
</protein>
<feature type="transmembrane region" description="Helical" evidence="4">
    <location>
        <begin position="295"/>
        <end position="313"/>
    </location>
</feature>
<keyword evidence="4" id="KW-0472">Membrane</keyword>
<evidence type="ECO:0000256" key="3">
    <source>
        <dbReference type="SAM" id="MobiDB-lite"/>
    </source>
</evidence>
<keyword evidence="1" id="KW-0378">Hydrolase</keyword>
<keyword evidence="4" id="KW-1133">Transmembrane helix</keyword>
<accession>A0A4Z1E3D2</accession>
<organism evidence="5 6">
    <name type="scientific">Serinibacter arcticus</name>
    <dbReference type="NCBI Taxonomy" id="1655435"/>
    <lineage>
        <taxon>Bacteria</taxon>
        <taxon>Bacillati</taxon>
        <taxon>Actinomycetota</taxon>
        <taxon>Actinomycetes</taxon>
        <taxon>Micrococcales</taxon>
        <taxon>Beutenbergiaceae</taxon>
        <taxon>Serinibacter</taxon>
    </lineage>
</organism>
<dbReference type="NCBIfam" id="NF033745">
    <property type="entry name" value="class_C_sortase"/>
    <property type="match status" value="1"/>
</dbReference>
<name>A0A4Z1E3D2_9MICO</name>
<proteinExistence type="predicted"/>
<dbReference type="GO" id="GO:0016787">
    <property type="term" value="F:hydrolase activity"/>
    <property type="evidence" value="ECO:0007669"/>
    <property type="project" value="UniProtKB-KW"/>
</dbReference>
<keyword evidence="4" id="KW-0812">Transmembrane</keyword>
<feature type="active site" description="Proton donor/acceptor" evidence="2">
    <location>
        <position position="196"/>
    </location>
</feature>
<gene>
    <name evidence="5" type="ORF">SERN_1774</name>
</gene>
<dbReference type="InterPro" id="IPR005754">
    <property type="entry name" value="Sortase"/>
</dbReference>
<dbReference type="InterPro" id="IPR042002">
    <property type="entry name" value="Sortase_C"/>
</dbReference>
<evidence type="ECO:0000256" key="2">
    <source>
        <dbReference type="PIRSR" id="PIRSR605754-1"/>
    </source>
</evidence>
<dbReference type="Pfam" id="PF04203">
    <property type="entry name" value="Sortase"/>
    <property type="match status" value="1"/>
</dbReference>
<evidence type="ECO:0000313" key="5">
    <source>
        <dbReference type="EMBL" id="TGO05770.1"/>
    </source>
</evidence>
<dbReference type="Proteomes" id="UP000297318">
    <property type="component" value="Unassembled WGS sequence"/>
</dbReference>
<reference evidence="5 6" key="1">
    <citation type="submission" date="2018-11" db="EMBL/GenBank/DDBJ databases">
        <title>Complete genome sequencing of the Actinobacteria Serinibacter sp. K3-2.</title>
        <authorList>
            <person name="Rakitin A.L."/>
            <person name="Beletsky A.V."/>
            <person name="Mardanov A.V."/>
            <person name="Ravin N.V."/>
            <person name="Gromova A.S."/>
            <person name="Filippova S.N."/>
            <person name="Gal'Chenko V.F."/>
        </authorList>
    </citation>
    <scope>NUCLEOTIDE SEQUENCE [LARGE SCALE GENOMIC DNA]</scope>
    <source>
        <strain evidence="5 6">K3-2</strain>
    </source>
</reference>
<keyword evidence="6" id="KW-1185">Reference proteome</keyword>
<evidence type="ECO:0000256" key="4">
    <source>
        <dbReference type="SAM" id="Phobius"/>
    </source>
</evidence>
<dbReference type="NCBIfam" id="TIGR01076">
    <property type="entry name" value="sortase_fam"/>
    <property type="match status" value="1"/>
</dbReference>
<comment type="caution">
    <text evidence="5">The sequence shown here is derived from an EMBL/GenBank/DDBJ whole genome shotgun (WGS) entry which is preliminary data.</text>
</comment>
<feature type="active site" description="Acyl-thioester intermediate" evidence="2">
    <location>
        <position position="258"/>
    </location>
</feature>
<dbReference type="Gene3D" id="2.40.260.10">
    <property type="entry name" value="Sortase"/>
    <property type="match status" value="1"/>
</dbReference>
<dbReference type="AlphaFoldDB" id="A0A4Z1E3D2"/>
<feature type="transmembrane region" description="Helical" evidence="4">
    <location>
        <begin position="41"/>
        <end position="63"/>
    </location>
</feature>
<dbReference type="InterPro" id="IPR023365">
    <property type="entry name" value="Sortase_dom-sf"/>
</dbReference>
<dbReference type="EMBL" id="RHPJ01000002">
    <property type="protein sequence ID" value="TGO05770.1"/>
    <property type="molecule type" value="Genomic_DNA"/>
</dbReference>
<sequence>MTARAGRRTGAPPSRVPTETTGQPRHGARRDRRRRGQRPRWRLPVVPTIVALLVTAGAALLLYPTTAAWFSAVEQAREIDRLTQDVSDLGAETLRERLAQAREYNAGLSGGGVDVAANERLPIAQDPDVDGGNDYLSMLRGDAEGLMARIRIPSIDADLPIYHGTSEATLERGIGHLEGTALPVGGASTHAVVTGHRGLATSELFSKLDRVVVGDTFSVEVFGEVLTYRVIETLVVEPEDTESLLIQPGQDLMTLVTCTPLGINTHRILVTGERVIPTPLADLDAAGEGGAGPGFPWWAVMGGGVLTLAGGYVRIAGRPRRDRVPVPAPATDATLSPAPPA</sequence>
<dbReference type="CDD" id="cd05827">
    <property type="entry name" value="Sortase_C"/>
    <property type="match status" value="1"/>
</dbReference>
<dbReference type="SUPFAM" id="SSF63817">
    <property type="entry name" value="Sortase"/>
    <property type="match status" value="1"/>
</dbReference>